<dbReference type="PANTHER" id="PTHR35802">
    <property type="entry name" value="PROTEASE SYNTHASE AND SPORULATION PROTEIN PAI 2"/>
    <property type="match status" value="1"/>
</dbReference>
<evidence type="ECO:0000313" key="2">
    <source>
        <dbReference type="Proteomes" id="UP000537161"/>
    </source>
</evidence>
<protein>
    <submittedName>
        <fullName evidence="1">Transcriptional regulator</fullName>
    </submittedName>
</protein>
<dbReference type="PIRSF" id="PIRSF010372">
    <property type="entry name" value="PaiB"/>
    <property type="match status" value="1"/>
</dbReference>
<accession>A0A7W9ESI1</accession>
<keyword evidence="2" id="KW-1185">Reference proteome</keyword>
<dbReference type="EMBL" id="JACIJH010000008">
    <property type="protein sequence ID" value="MBB5707205.1"/>
    <property type="molecule type" value="Genomic_DNA"/>
</dbReference>
<name>A0A7W9ESI1_9SPHN</name>
<dbReference type="PANTHER" id="PTHR35802:SF1">
    <property type="entry name" value="PROTEASE SYNTHASE AND SPORULATION PROTEIN PAI 2"/>
    <property type="match status" value="1"/>
</dbReference>
<dbReference type="RefSeq" id="WP_184098858.1">
    <property type="nucleotide sequence ID" value="NZ_JACIJH010000008.1"/>
</dbReference>
<evidence type="ECO:0000313" key="1">
    <source>
        <dbReference type="EMBL" id="MBB5707205.1"/>
    </source>
</evidence>
<dbReference type="AlphaFoldDB" id="A0A7W9ESI1"/>
<reference evidence="1 2" key="1">
    <citation type="submission" date="2020-08" db="EMBL/GenBank/DDBJ databases">
        <title>Genomic Encyclopedia of Type Strains, Phase IV (KMG-IV): sequencing the most valuable type-strain genomes for metagenomic binning, comparative biology and taxonomic classification.</title>
        <authorList>
            <person name="Goeker M."/>
        </authorList>
    </citation>
    <scope>NUCLEOTIDE SEQUENCE [LARGE SCALE GENOMIC DNA]</scope>
    <source>
        <strain evidence="1 2">DSM 27163</strain>
    </source>
</reference>
<dbReference type="Gene3D" id="2.30.110.10">
    <property type="entry name" value="Electron Transport, Fmn-binding Protein, Chain A"/>
    <property type="match status" value="1"/>
</dbReference>
<sequence length="203" mass="22341">MGLFEQFDDADVRALVETYPLAWVCAGAPGAVEASLLPLVGLFDADGRLTELVGHLMRSNPLCPALQTGGRATILFKGPDAYVSPEHAGVRDWGPTWNYAQIKVEAEVRVDEALTEWSLQLLIDAMESERANPWGVEELGERYQGMLQRIIGFRAKVTSLSGKFKLGQDESPETRASILTSLSDAETVAWMRRFNEGRGDDAK</sequence>
<dbReference type="Pfam" id="PF04299">
    <property type="entry name" value="FMN_bind_2"/>
    <property type="match status" value="1"/>
</dbReference>
<dbReference type="Proteomes" id="UP000537161">
    <property type="component" value="Unassembled WGS sequence"/>
</dbReference>
<proteinExistence type="predicted"/>
<gene>
    <name evidence="1" type="ORF">FHR21_002568</name>
</gene>
<comment type="caution">
    <text evidence="1">The sequence shown here is derived from an EMBL/GenBank/DDBJ whole genome shotgun (WGS) entry which is preliminary data.</text>
</comment>
<dbReference type="SUPFAM" id="SSF50475">
    <property type="entry name" value="FMN-binding split barrel"/>
    <property type="match status" value="1"/>
</dbReference>
<organism evidence="1 2">
    <name type="scientific">Sphingopyxis panaciterrulae</name>
    <dbReference type="NCBI Taxonomy" id="462372"/>
    <lineage>
        <taxon>Bacteria</taxon>
        <taxon>Pseudomonadati</taxon>
        <taxon>Pseudomonadota</taxon>
        <taxon>Alphaproteobacteria</taxon>
        <taxon>Sphingomonadales</taxon>
        <taxon>Sphingomonadaceae</taxon>
        <taxon>Sphingopyxis</taxon>
    </lineage>
</organism>
<dbReference type="InterPro" id="IPR007396">
    <property type="entry name" value="TR_PAI2-type"/>
</dbReference>
<dbReference type="InterPro" id="IPR012349">
    <property type="entry name" value="Split_barrel_FMN-bd"/>
</dbReference>